<gene>
    <name evidence="1" type="ORF">ABT384_03125</name>
</gene>
<evidence type="ECO:0000313" key="2">
    <source>
        <dbReference type="Proteomes" id="UP001486207"/>
    </source>
</evidence>
<evidence type="ECO:0000313" key="1">
    <source>
        <dbReference type="EMBL" id="MER7371638.1"/>
    </source>
</evidence>
<accession>A0ABV1XJ59</accession>
<reference evidence="1 2" key="1">
    <citation type="submission" date="2024-06" db="EMBL/GenBank/DDBJ databases">
        <title>The Natural Products Discovery Center: Release of the First 8490 Sequenced Strains for Exploring Actinobacteria Biosynthetic Diversity.</title>
        <authorList>
            <person name="Kalkreuter E."/>
            <person name="Kautsar S.A."/>
            <person name="Yang D."/>
            <person name="Bader C.D."/>
            <person name="Teijaro C.N."/>
            <person name="Fluegel L."/>
            <person name="Davis C.M."/>
            <person name="Simpson J.R."/>
            <person name="Lauterbach L."/>
            <person name="Steele A.D."/>
            <person name="Gui C."/>
            <person name="Meng S."/>
            <person name="Li G."/>
            <person name="Viehrig K."/>
            <person name="Ye F."/>
            <person name="Su P."/>
            <person name="Kiefer A.F."/>
            <person name="Nichols A."/>
            <person name="Cepeda A.J."/>
            <person name="Yan W."/>
            <person name="Fan B."/>
            <person name="Jiang Y."/>
            <person name="Adhikari A."/>
            <person name="Zheng C.-J."/>
            <person name="Schuster L."/>
            <person name="Cowan T.M."/>
            <person name="Smanski M.J."/>
            <person name="Chevrette M.G."/>
            <person name="De Carvalho L.P.S."/>
            <person name="Shen B."/>
        </authorList>
    </citation>
    <scope>NUCLEOTIDE SEQUENCE [LARGE SCALE GENOMIC DNA]</scope>
    <source>
        <strain evidence="1 2">NPDC000155</strain>
    </source>
</reference>
<organism evidence="1 2">
    <name type="scientific">Streptomyces lanatus</name>
    <dbReference type="NCBI Taxonomy" id="66900"/>
    <lineage>
        <taxon>Bacteria</taxon>
        <taxon>Bacillati</taxon>
        <taxon>Actinomycetota</taxon>
        <taxon>Actinomycetes</taxon>
        <taxon>Kitasatosporales</taxon>
        <taxon>Streptomycetaceae</taxon>
        <taxon>Streptomyces</taxon>
    </lineage>
</organism>
<dbReference type="Proteomes" id="UP001486207">
    <property type="component" value="Unassembled WGS sequence"/>
</dbReference>
<sequence length="46" mass="5122">MVRTGTTADNWPPHHREQPAVRVVGGERDGEVLGALLEPGRGRMWE</sequence>
<proteinExistence type="predicted"/>
<protein>
    <submittedName>
        <fullName evidence="1">Uncharacterized protein</fullName>
    </submittedName>
</protein>
<name>A0ABV1XJ59_9ACTN</name>
<dbReference type="RefSeq" id="WP_190068641.1">
    <property type="nucleotide sequence ID" value="NZ_BNBM01000002.1"/>
</dbReference>
<dbReference type="EMBL" id="JBEPFB010000001">
    <property type="protein sequence ID" value="MER7371638.1"/>
    <property type="molecule type" value="Genomic_DNA"/>
</dbReference>
<keyword evidence="2" id="KW-1185">Reference proteome</keyword>
<comment type="caution">
    <text evidence="1">The sequence shown here is derived from an EMBL/GenBank/DDBJ whole genome shotgun (WGS) entry which is preliminary data.</text>
</comment>